<reference evidence="1" key="1">
    <citation type="submission" date="2021-06" db="EMBL/GenBank/DDBJ databases">
        <authorList>
            <person name="Kallberg Y."/>
            <person name="Tangrot J."/>
            <person name="Rosling A."/>
        </authorList>
    </citation>
    <scope>NUCLEOTIDE SEQUENCE</scope>
    <source>
        <strain evidence="1">CL356</strain>
    </source>
</reference>
<sequence>MTSLDIHVEFPSWSWMGWIGEAWISVGDDRWEVGETPEIVCHVHYNNPPRVVKVVDTAIPGHLNQPQRIQRITELQRSWKQIHDLAVSVDDISVHLNDVYRRLQDIPEEHAIFFWASSAVFTLEAVPSQGNRNEGPRILDTLGKQVGNMGIMKREYLNSRGYDSGKHELIVIGSRRISGSSPVLAVLQIEKRDEIAYRINIGEIDEEA</sequence>
<protein>
    <submittedName>
        <fullName evidence="1">401_t:CDS:1</fullName>
    </submittedName>
</protein>
<organism evidence="1 2">
    <name type="scientific">Acaulospora colombiana</name>
    <dbReference type="NCBI Taxonomy" id="27376"/>
    <lineage>
        <taxon>Eukaryota</taxon>
        <taxon>Fungi</taxon>
        <taxon>Fungi incertae sedis</taxon>
        <taxon>Mucoromycota</taxon>
        <taxon>Glomeromycotina</taxon>
        <taxon>Glomeromycetes</taxon>
        <taxon>Diversisporales</taxon>
        <taxon>Acaulosporaceae</taxon>
        <taxon>Acaulospora</taxon>
    </lineage>
</organism>
<evidence type="ECO:0000313" key="2">
    <source>
        <dbReference type="Proteomes" id="UP000789525"/>
    </source>
</evidence>
<comment type="caution">
    <text evidence="1">The sequence shown here is derived from an EMBL/GenBank/DDBJ whole genome shotgun (WGS) entry which is preliminary data.</text>
</comment>
<accession>A0ACA9QZ21</accession>
<evidence type="ECO:0000313" key="1">
    <source>
        <dbReference type="EMBL" id="CAG8769761.1"/>
    </source>
</evidence>
<name>A0ACA9QZ21_9GLOM</name>
<gene>
    <name evidence="1" type="ORF">ACOLOM_LOCUS13705</name>
</gene>
<dbReference type="EMBL" id="CAJVPT010064091">
    <property type="protein sequence ID" value="CAG8769761.1"/>
    <property type="molecule type" value="Genomic_DNA"/>
</dbReference>
<proteinExistence type="predicted"/>
<dbReference type="Proteomes" id="UP000789525">
    <property type="component" value="Unassembled WGS sequence"/>
</dbReference>
<feature type="non-terminal residue" evidence="1">
    <location>
        <position position="208"/>
    </location>
</feature>
<keyword evidence="2" id="KW-1185">Reference proteome</keyword>